<comment type="similarity">
    <text evidence="2">Belongs to the TAPT1 family.</text>
</comment>
<gene>
    <name evidence="7" type="ORF">PLBR_LOCUS2424</name>
</gene>
<organism evidence="7 8">
    <name type="scientific">Plasmodiophora brassicae</name>
    <name type="common">Clubroot disease agent</name>
    <dbReference type="NCBI Taxonomy" id="37360"/>
    <lineage>
        <taxon>Eukaryota</taxon>
        <taxon>Sar</taxon>
        <taxon>Rhizaria</taxon>
        <taxon>Endomyxa</taxon>
        <taxon>Phytomyxea</taxon>
        <taxon>Plasmodiophorida</taxon>
        <taxon>Plasmodiophoridae</taxon>
        <taxon>Plasmodiophora</taxon>
    </lineage>
</organism>
<feature type="transmembrane region" description="Helical" evidence="6">
    <location>
        <begin position="183"/>
        <end position="205"/>
    </location>
</feature>
<reference evidence="7 8" key="1">
    <citation type="submission" date="2018-03" db="EMBL/GenBank/DDBJ databases">
        <authorList>
            <person name="Fogelqvist J."/>
        </authorList>
    </citation>
    <scope>NUCLEOTIDE SEQUENCE [LARGE SCALE GENOMIC DNA]</scope>
</reference>
<evidence type="ECO:0000256" key="2">
    <source>
        <dbReference type="ARBA" id="ARBA00008803"/>
    </source>
</evidence>
<keyword evidence="4 6" id="KW-1133">Transmembrane helix</keyword>
<feature type="transmembrane region" description="Helical" evidence="6">
    <location>
        <begin position="60"/>
        <end position="85"/>
    </location>
</feature>
<protein>
    <submittedName>
        <fullName evidence="7">Uncharacterized protein</fullName>
    </submittedName>
</protein>
<evidence type="ECO:0000256" key="6">
    <source>
        <dbReference type="SAM" id="Phobius"/>
    </source>
</evidence>
<proteinExistence type="inferred from homology"/>
<dbReference type="GO" id="GO:0005789">
    <property type="term" value="C:endoplasmic reticulum membrane"/>
    <property type="evidence" value="ECO:0007669"/>
    <property type="project" value="TreeGrafter"/>
</dbReference>
<evidence type="ECO:0000313" key="7">
    <source>
        <dbReference type="EMBL" id="SPQ95209.1"/>
    </source>
</evidence>
<evidence type="ECO:0000256" key="1">
    <source>
        <dbReference type="ARBA" id="ARBA00004141"/>
    </source>
</evidence>
<dbReference type="PANTHER" id="PTHR13317:SF4">
    <property type="entry name" value="TRANSMEMBRANE ANTERIOR POSTERIOR TRANSFORMATION PROTEIN 1 HOMOLOG"/>
    <property type="match status" value="1"/>
</dbReference>
<feature type="transmembrane region" description="Helical" evidence="6">
    <location>
        <begin position="106"/>
        <end position="127"/>
    </location>
</feature>
<keyword evidence="7" id="KW-0496">Mitochondrion</keyword>
<dbReference type="Proteomes" id="UP000290189">
    <property type="component" value="Unassembled WGS sequence"/>
</dbReference>
<feature type="transmembrane region" description="Helical" evidence="6">
    <location>
        <begin position="340"/>
        <end position="360"/>
    </location>
</feature>
<keyword evidence="5 6" id="KW-0472">Membrane</keyword>
<feature type="transmembrane region" description="Helical" evidence="6">
    <location>
        <begin position="147"/>
        <end position="171"/>
    </location>
</feature>
<feature type="transmembrane region" description="Helical" evidence="6">
    <location>
        <begin position="281"/>
        <end position="299"/>
    </location>
</feature>
<dbReference type="Pfam" id="PF05346">
    <property type="entry name" value="DUF747"/>
    <property type="match status" value="1"/>
</dbReference>
<dbReference type="InterPro" id="IPR008010">
    <property type="entry name" value="Tatp1"/>
</dbReference>
<keyword evidence="3 6" id="KW-0812">Transmembrane</keyword>
<comment type="subcellular location">
    <subcellularLocation>
        <location evidence="1">Membrane</location>
        <topology evidence="1">Multi-pass membrane protein</topology>
    </subcellularLocation>
</comment>
<evidence type="ECO:0000256" key="5">
    <source>
        <dbReference type="ARBA" id="ARBA00023136"/>
    </source>
</evidence>
<sequence length="471" mass="53180">MRHLGFAMSADGWASFMQRLVVGGGDGRSAARFHDGQEQPGSRRRRVYRMLITWTKLEPLMAFGIILCIDALLGILCLTPVRAMAAILRRMASRRKQPLKVGEQRDVLVTFLLFSVIVVLHLASLALDVSYSHTYHIIRRQGYFRVFVLFNIVNVLDRLCSMFGGDLFASAIETRASRSATRAACDVALCIAYAVVHVAVIYAQVVTLNVAVNSDQAELIVILTSSNFSELKGSVLKKFSVINVFQIAMGDVVERFQTFAVLLMISAHQFSAMDRADYAEFGGRILLVVVWMSTFEIMVDWMKHGFINRFNDLSPHIYSEFSAILSHDVITNPDVIPKRIGLVPLPLASIIARGVLQILWRKHFRFWMFYTHQIRGLSIACLVLLVSCLLLVKVMLRVLLIGASTRRMRRYGSSIDAQMWSGVERYKLNTVPAATVIMRIETKCHAKAFRSSVSRSTQDESHFEFEFIRVS</sequence>
<dbReference type="EMBL" id="OVEO01000003">
    <property type="protein sequence ID" value="SPQ95209.1"/>
    <property type="molecule type" value="Genomic_DNA"/>
</dbReference>
<accession>A0A3P3Y4V7</accession>
<name>A0A3P3Y4V7_PLABS</name>
<dbReference type="AlphaFoldDB" id="A0A3P3Y4V7"/>
<dbReference type="PANTHER" id="PTHR13317">
    <property type="entry name" value="TRANSMEMBRANE ANTERIOR POSTERIOR TRANSFORMATION PROTEIN 1 HOMOLOG"/>
    <property type="match status" value="1"/>
</dbReference>
<evidence type="ECO:0000313" key="8">
    <source>
        <dbReference type="Proteomes" id="UP000290189"/>
    </source>
</evidence>
<feature type="transmembrane region" description="Helical" evidence="6">
    <location>
        <begin position="376"/>
        <end position="400"/>
    </location>
</feature>
<geneLocation type="mitochondrion" evidence="7"/>
<evidence type="ECO:0000256" key="3">
    <source>
        <dbReference type="ARBA" id="ARBA00022692"/>
    </source>
</evidence>
<evidence type="ECO:0000256" key="4">
    <source>
        <dbReference type="ARBA" id="ARBA00022989"/>
    </source>
</evidence>